<accession>T0ZS14</accession>
<name>T0ZS14_9ZZZZ</name>
<reference evidence="1" key="1">
    <citation type="submission" date="2013-08" db="EMBL/GenBank/DDBJ databases">
        <authorList>
            <person name="Mendez C."/>
            <person name="Richter M."/>
            <person name="Ferrer M."/>
            <person name="Sanchez J."/>
        </authorList>
    </citation>
    <scope>NUCLEOTIDE SEQUENCE</scope>
</reference>
<comment type="caution">
    <text evidence="1">The sequence shown here is derived from an EMBL/GenBank/DDBJ whole genome shotgun (WGS) entry which is preliminary data.</text>
</comment>
<sequence>TQLAALGIRREVTERCLGHQLREVEGTYVRHDYFKERRAALQQWTALLLEAERGERKVTAIGQRSEQRKAG</sequence>
<evidence type="ECO:0000313" key="1">
    <source>
        <dbReference type="EMBL" id="EQD47307.1"/>
    </source>
</evidence>
<gene>
    <name evidence="1" type="ORF">B1B_12385</name>
</gene>
<dbReference type="AlphaFoldDB" id="T0ZS14"/>
<dbReference type="EMBL" id="AUZY01008109">
    <property type="protein sequence ID" value="EQD47307.1"/>
    <property type="molecule type" value="Genomic_DNA"/>
</dbReference>
<organism evidence="1">
    <name type="scientific">mine drainage metagenome</name>
    <dbReference type="NCBI Taxonomy" id="410659"/>
    <lineage>
        <taxon>unclassified sequences</taxon>
        <taxon>metagenomes</taxon>
        <taxon>ecological metagenomes</taxon>
    </lineage>
</organism>
<proteinExistence type="predicted"/>
<feature type="non-terminal residue" evidence="1">
    <location>
        <position position="1"/>
    </location>
</feature>
<reference evidence="1" key="2">
    <citation type="journal article" date="2014" name="ISME J.">
        <title>Microbial stratification in low pH oxic and suboxic macroscopic growths along an acid mine drainage.</title>
        <authorList>
            <person name="Mendez-Garcia C."/>
            <person name="Mesa V."/>
            <person name="Sprenger R.R."/>
            <person name="Richter M."/>
            <person name="Diez M.S."/>
            <person name="Solano J."/>
            <person name="Bargiela R."/>
            <person name="Golyshina O.V."/>
            <person name="Manteca A."/>
            <person name="Ramos J.L."/>
            <person name="Gallego J.R."/>
            <person name="Llorente I."/>
            <person name="Martins Dos Santos V.A."/>
            <person name="Jensen O.N."/>
            <person name="Pelaez A.I."/>
            <person name="Sanchez J."/>
            <person name="Ferrer M."/>
        </authorList>
    </citation>
    <scope>NUCLEOTIDE SEQUENCE</scope>
</reference>
<protein>
    <submittedName>
        <fullName evidence="1">Integrase</fullName>
    </submittedName>
</protein>